<evidence type="ECO:0000256" key="1">
    <source>
        <dbReference type="SAM" id="MobiDB-lite"/>
    </source>
</evidence>
<keyword evidence="3" id="KW-1185">Reference proteome</keyword>
<feature type="region of interest" description="Disordered" evidence="1">
    <location>
        <begin position="74"/>
        <end position="93"/>
    </location>
</feature>
<evidence type="ECO:0008006" key="4">
    <source>
        <dbReference type="Google" id="ProtNLM"/>
    </source>
</evidence>
<dbReference type="EMBL" id="OBEG01000003">
    <property type="protein sequence ID" value="SNY85322.1"/>
    <property type="molecule type" value="Genomic_DNA"/>
</dbReference>
<reference evidence="2 3" key="1">
    <citation type="submission" date="2017-09" db="EMBL/GenBank/DDBJ databases">
        <authorList>
            <person name="Ehlers B."/>
            <person name="Leendertz F.H."/>
        </authorList>
    </citation>
    <scope>NUCLEOTIDE SEQUENCE [LARGE SCALE GENOMIC DNA]</scope>
    <source>
        <strain evidence="2 3">DSM 45537</strain>
    </source>
</reference>
<protein>
    <recommendedName>
        <fullName evidence="4">PE family protein</fullName>
    </recommendedName>
</protein>
<dbReference type="AlphaFoldDB" id="A0A285LKB2"/>
<dbReference type="Proteomes" id="UP000219565">
    <property type="component" value="Unassembled WGS sequence"/>
</dbReference>
<evidence type="ECO:0000313" key="2">
    <source>
        <dbReference type="EMBL" id="SNY85322.1"/>
    </source>
</evidence>
<evidence type="ECO:0000313" key="3">
    <source>
        <dbReference type="Proteomes" id="UP000219565"/>
    </source>
</evidence>
<organism evidence="2 3">
    <name type="scientific">Nocardia amikacinitolerans</name>
    <dbReference type="NCBI Taxonomy" id="756689"/>
    <lineage>
        <taxon>Bacteria</taxon>
        <taxon>Bacillati</taxon>
        <taxon>Actinomycetota</taxon>
        <taxon>Actinomycetes</taxon>
        <taxon>Mycobacteriales</taxon>
        <taxon>Nocardiaceae</taxon>
        <taxon>Nocardia</taxon>
    </lineage>
</organism>
<accession>A0A285LKB2</accession>
<gene>
    <name evidence="2" type="ORF">SAMN04244553_3729</name>
</gene>
<proteinExistence type="predicted"/>
<dbReference type="RefSeq" id="WP_245910182.1">
    <property type="nucleotide sequence ID" value="NZ_JAMTCW010000010.1"/>
</dbReference>
<sequence length="134" mass="14743">MVDDMAGQARHWQQLKQQALSGEFKMEEGIGEALRKRCEGFLAELDTLRTDAQALDRLTGYGTLPSAQQLQQKFEQKAGGGSPHDSNDSAVKRIEQHIEVVQLMRDTYAAAIGKLQETDQTAGAQLTAHTEGMN</sequence>
<name>A0A285LKB2_9NOCA</name>